<feature type="compositionally biased region" description="Low complexity" evidence="7">
    <location>
        <begin position="421"/>
        <end position="438"/>
    </location>
</feature>
<feature type="compositionally biased region" description="Basic residues" evidence="7">
    <location>
        <begin position="1241"/>
        <end position="1250"/>
    </location>
</feature>
<feature type="region of interest" description="Disordered" evidence="7">
    <location>
        <begin position="1"/>
        <end position="31"/>
    </location>
</feature>
<feature type="compositionally biased region" description="Low complexity" evidence="7">
    <location>
        <begin position="1065"/>
        <end position="1077"/>
    </location>
</feature>
<evidence type="ECO:0000313" key="9">
    <source>
        <dbReference type="EMBL" id="KAF2401540.1"/>
    </source>
</evidence>
<gene>
    <name evidence="9" type="ORF">EJ06DRAFT_521305</name>
</gene>
<keyword evidence="2" id="KW-0597">Phosphoprotein</keyword>
<feature type="compositionally biased region" description="Low complexity" evidence="7">
    <location>
        <begin position="1665"/>
        <end position="1682"/>
    </location>
</feature>
<feature type="region of interest" description="Disordered" evidence="7">
    <location>
        <begin position="1748"/>
        <end position="1771"/>
    </location>
</feature>
<dbReference type="GO" id="GO:0003723">
    <property type="term" value="F:RNA binding"/>
    <property type="evidence" value="ECO:0007669"/>
    <property type="project" value="UniProtKB-KW"/>
</dbReference>
<dbReference type="Proteomes" id="UP000799640">
    <property type="component" value="Unassembled WGS sequence"/>
</dbReference>
<feature type="region of interest" description="Disordered" evidence="7">
    <location>
        <begin position="818"/>
        <end position="843"/>
    </location>
</feature>
<keyword evidence="6" id="KW-0539">Nucleus</keyword>
<dbReference type="PANTHER" id="PTHR15528:SF11">
    <property type="entry name" value="FI18188P1"/>
    <property type="match status" value="1"/>
</dbReference>
<keyword evidence="4" id="KW-0805">Transcription regulation</keyword>
<feature type="region of interest" description="Disordered" evidence="7">
    <location>
        <begin position="1418"/>
        <end position="1443"/>
    </location>
</feature>
<evidence type="ECO:0000313" key="10">
    <source>
        <dbReference type="Proteomes" id="UP000799640"/>
    </source>
</evidence>
<sequence>MSIASRSSHASRGSRHSSRSNRSLPPPAPSLTPSSDAVFEACAATASFFLYAQRNVIICLHVDTLAIERRFERHRDNVLWITVDNVSDKGNGRLVVSYDASQTTIVWDLFSGDEVARFASYEELRVAVWMKNSNLAFGNSQGNVILFEPTTSEHISARTIFDPITALAPSTDCRTFAIGYMNGSILIAHIQPQFTILHTLSTNRSPSPINKLAWHGSSSKQKSDMLAVQTQDGDLRVWSIPKVPNGDQPTIIRVLSRHETDRLSGPCWFGWSKMGRIVQYSEGMTFVWDVRTKRVTYESVPTIDGIVGVANFGPTATLFTMGRNHTVQQYDLNPSSRPTLVQNVQHVPSKLPPSPPISDGDQRKVSRYVTADHSIGAQGALPSSLPLYLEVESSEGEATMSPLQRIAREMDQLDESRDTVGPLSPSNSSKASTTSRSSRGGGQRHRLPQASPKPLLTSKDRPASPLSNSANSASTATTFSLGSTQPALPGANRAAARESISTRSLLSTSTSKSKGSRLRQEVMRSPESPHLPTIVDLFPYTRARLSEVPFRPPQYDERRQTPDQLRAQMLEVVFGWSNDIEALIRDELERFPPGSTGSVLLCKWLGDLSSEMVASMISNQSPTSSNWMLLALSSMGQGSQKKVGDAFVSRLLESGDIHPAAAILIGLGEYNDAVEVYVSRKYYMEAVLLACLVFPQDYQRHSHLLRKWGEVAIQKHQPELAVRCFSCTGLESTEPWFSPAAQDAVYVAQQRALAPDQSQPSPRLARLHPSAAGLKLVTDFTKPAIEPKSALDDKTPMVYGITPIDTALSPSGVQHLRPFRRGDPESASRTATPGGFARRRLPSQSAIDRIRGGTELNTPIAEDVDVNEPMTAVKEKVWHDRDNFRMRSTSVGQGSQISSSTLSATLSATSYRRTGGGLPSPNPQLIQRLADSHHRNGSRERKPEGLYLHMDDVVTVDSTLPSASTVSYSGLRGASPTSISVTRDQAISPMSDRRAASAMKSSKAKSIDQYISSLEEANYHQKTKRSASKTREPSREGRTTSRTSHRAPSAGRAQGTRYVKPAKRSPSSPVSMSPDDPALQTSSTFDDERYYRLASPVEPLSAHPREREPLSARPHDSHAKDLASVTSRKSSKTRRGESADRAGRMRSKSRPGGERAPSRPRSPDEDIRSERRGRSKARQEGEREPSPVKRVLTIDTSTSVPVRPRERSENRVRSRSRDRSRSARRPVRDPSPADSHVTSGSRRKASRSRMPKLQTNFSDPTIMTKKALAAKELEERRLSLARRPSAPAIIHPDELSVPRSAIDRLPTSPGGFAASPMGGMPSEAEQIRGNPNDLRKLATAQSGAIPKAAPMGLPATPRAMRHPTYTFDVTAATPDVPSVPPIPETSIRHSTEHFQSPVVQGETDDNFMLPAVTFVPRSASAPPEKTVPRKATDGKAHGHGRKLSSSVTVILPQAGASVLPMSIDEALHGSGANVIHVASPGGNAQPLPAVVPELQHLNMPPPPPPPPPPPSNLSAHLSVIDPENAPPTDTSRTVSPTAEMPSLSSSPSQNRRGRNSMSENVGLKLRSVRDRIRDRSASRNRTMNISPPIPSYTPSAPYESLVGVQEASQGGAAPPPPPPPPVPYESLAQPGIEPLPQTTFGGYKKETRAQALAHGETLAAERYTPAPSSSSASPAPYESMASLGGVGYGGPSPQPQQQVGGVPRDTTYAGYRTPKEIAAQMAAAAERQQQVEEQIQLAKAGFAGYRHPKEVRANMPPESYGAGRGGEGEMF</sequence>
<dbReference type="PANTHER" id="PTHR15528">
    <property type="entry name" value="PEROXISOME PROLIFERATOR ACTIVATED RECEPTOR GAMMA COACTIVATOR 1 PGC-1 -RELATED"/>
    <property type="match status" value="1"/>
</dbReference>
<dbReference type="InterPro" id="IPR034605">
    <property type="entry name" value="PGC-1"/>
</dbReference>
<keyword evidence="3" id="KW-0694">RNA-binding</keyword>
<keyword evidence="10" id="KW-1185">Reference proteome</keyword>
<keyword evidence="5" id="KW-0804">Transcription</keyword>
<feature type="compositionally biased region" description="Low complexity" evidence="7">
    <location>
        <begin position="1"/>
        <end position="11"/>
    </location>
</feature>
<feature type="compositionally biased region" description="Low complexity" evidence="7">
    <location>
        <begin position="499"/>
        <end position="513"/>
    </location>
</feature>
<organism evidence="9 10">
    <name type="scientific">Trichodelitschia bisporula</name>
    <dbReference type="NCBI Taxonomy" id="703511"/>
    <lineage>
        <taxon>Eukaryota</taxon>
        <taxon>Fungi</taxon>
        <taxon>Dikarya</taxon>
        <taxon>Ascomycota</taxon>
        <taxon>Pezizomycotina</taxon>
        <taxon>Dothideomycetes</taxon>
        <taxon>Dothideomycetes incertae sedis</taxon>
        <taxon>Phaeotrichales</taxon>
        <taxon>Phaeotrichaceae</taxon>
        <taxon>Trichodelitschia</taxon>
    </lineage>
</organism>
<feature type="compositionally biased region" description="Basic and acidic residues" evidence="7">
    <location>
        <begin position="1151"/>
        <end position="1187"/>
    </location>
</feature>
<dbReference type="GO" id="GO:0045944">
    <property type="term" value="P:positive regulation of transcription by RNA polymerase II"/>
    <property type="evidence" value="ECO:0007669"/>
    <property type="project" value="TreeGrafter"/>
</dbReference>
<feature type="compositionally biased region" description="Polar residues" evidence="7">
    <location>
        <begin position="1527"/>
        <end position="1559"/>
    </location>
</feature>
<evidence type="ECO:0000256" key="6">
    <source>
        <dbReference type="ARBA" id="ARBA00023242"/>
    </source>
</evidence>
<feature type="compositionally biased region" description="Basic and acidic residues" evidence="7">
    <location>
        <begin position="1029"/>
        <end position="1039"/>
    </location>
</feature>
<dbReference type="Pfam" id="PF23774">
    <property type="entry name" value="TPR_GEMI5"/>
    <property type="match status" value="1"/>
</dbReference>
<dbReference type="Gene3D" id="2.130.10.10">
    <property type="entry name" value="YVTN repeat-like/Quinoprotein amine dehydrogenase"/>
    <property type="match status" value="1"/>
</dbReference>
<dbReference type="InterPro" id="IPR056421">
    <property type="entry name" value="TPR_GEMI5"/>
</dbReference>
<protein>
    <recommendedName>
        <fullName evidence="8">Gem-associated protein 5 TPR domain-containing protein</fullName>
    </recommendedName>
</protein>
<feature type="compositionally biased region" description="Pro residues" evidence="7">
    <location>
        <begin position="1499"/>
        <end position="1511"/>
    </location>
</feature>
<dbReference type="SUPFAM" id="SSF50978">
    <property type="entry name" value="WD40 repeat-like"/>
    <property type="match status" value="1"/>
</dbReference>
<dbReference type="GO" id="GO:0005634">
    <property type="term" value="C:nucleus"/>
    <property type="evidence" value="ECO:0007669"/>
    <property type="project" value="UniProtKB-SubCell"/>
</dbReference>
<feature type="compositionally biased region" description="Basic and acidic residues" evidence="7">
    <location>
        <begin position="1103"/>
        <end position="1121"/>
    </location>
</feature>
<dbReference type="EMBL" id="ML996693">
    <property type="protein sequence ID" value="KAF2401540.1"/>
    <property type="molecule type" value="Genomic_DNA"/>
</dbReference>
<evidence type="ECO:0000256" key="3">
    <source>
        <dbReference type="ARBA" id="ARBA00022884"/>
    </source>
</evidence>
<feature type="compositionally biased region" description="Basic and acidic residues" evidence="7">
    <location>
        <begin position="1134"/>
        <end position="1143"/>
    </location>
</feature>
<feature type="compositionally biased region" description="Pro residues" evidence="7">
    <location>
        <begin position="1613"/>
        <end position="1623"/>
    </location>
</feature>
<dbReference type="OrthoDB" id="7326421at2759"/>
<evidence type="ECO:0000259" key="8">
    <source>
        <dbReference type="Pfam" id="PF23774"/>
    </source>
</evidence>
<feature type="compositionally biased region" description="Polar residues" evidence="7">
    <location>
        <begin position="975"/>
        <end position="985"/>
    </location>
</feature>
<feature type="compositionally biased region" description="Basic and acidic residues" evidence="7">
    <location>
        <begin position="1426"/>
        <end position="1436"/>
    </location>
</feature>
<evidence type="ECO:0000256" key="7">
    <source>
        <dbReference type="SAM" id="MobiDB-lite"/>
    </source>
</evidence>
<evidence type="ECO:0000256" key="2">
    <source>
        <dbReference type="ARBA" id="ARBA00022553"/>
    </source>
</evidence>
<feature type="region of interest" description="Disordered" evidence="7">
    <location>
        <begin position="413"/>
        <end position="530"/>
    </location>
</feature>
<dbReference type="InterPro" id="IPR015943">
    <property type="entry name" value="WD40/YVTN_repeat-like_dom_sf"/>
</dbReference>
<evidence type="ECO:0000256" key="1">
    <source>
        <dbReference type="ARBA" id="ARBA00004123"/>
    </source>
</evidence>
<evidence type="ECO:0000256" key="4">
    <source>
        <dbReference type="ARBA" id="ARBA00023015"/>
    </source>
</evidence>
<name>A0A6G1HZT5_9PEZI</name>
<dbReference type="GO" id="GO:0003712">
    <property type="term" value="F:transcription coregulator activity"/>
    <property type="evidence" value="ECO:0007669"/>
    <property type="project" value="InterPro"/>
</dbReference>
<feature type="region of interest" description="Disordered" evidence="7">
    <location>
        <begin position="963"/>
        <end position="1262"/>
    </location>
</feature>
<feature type="compositionally biased region" description="Basic and acidic residues" evidence="7">
    <location>
        <begin position="1203"/>
        <end position="1221"/>
    </location>
</feature>
<reference evidence="9" key="1">
    <citation type="journal article" date="2020" name="Stud. Mycol.">
        <title>101 Dothideomycetes genomes: a test case for predicting lifestyles and emergence of pathogens.</title>
        <authorList>
            <person name="Haridas S."/>
            <person name="Albert R."/>
            <person name="Binder M."/>
            <person name="Bloem J."/>
            <person name="Labutti K."/>
            <person name="Salamov A."/>
            <person name="Andreopoulos B."/>
            <person name="Baker S."/>
            <person name="Barry K."/>
            <person name="Bills G."/>
            <person name="Bluhm B."/>
            <person name="Cannon C."/>
            <person name="Castanera R."/>
            <person name="Culley D."/>
            <person name="Daum C."/>
            <person name="Ezra D."/>
            <person name="Gonzalez J."/>
            <person name="Henrissat B."/>
            <person name="Kuo A."/>
            <person name="Liang C."/>
            <person name="Lipzen A."/>
            <person name="Lutzoni F."/>
            <person name="Magnuson J."/>
            <person name="Mondo S."/>
            <person name="Nolan M."/>
            <person name="Ohm R."/>
            <person name="Pangilinan J."/>
            <person name="Park H.-J."/>
            <person name="Ramirez L."/>
            <person name="Alfaro M."/>
            <person name="Sun H."/>
            <person name="Tritt A."/>
            <person name="Yoshinaga Y."/>
            <person name="Zwiers L.-H."/>
            <person name="Turgeon B."/>
            <person name="Goodwin S."/>
            <person name="Spatafora J."/>
            <person name="Crous P."/>
            <person name="Grigoriev I."/>
        </authorList>
    </citation>
    <scope>NUCLEOTIDE SEQUENCE</scope>
    <source>
        <strain evidence="9">CBS 262.69</strain>
    </source>
</reference>
<feature type="compositionally biased region" description="Basic and acidic residues" evidence="7">
    <location>
        <begin position="1567"/>
        <end position="1577"/>
    </location>
</feature>
<feature type="compositionally biased region" description="Low complexity" evidence="7">
    <location>
        <begin position="463"/>
        <end position="481"/>
    </location>
</feature>
<evidence type="ECO:0000256" key="5">
    <source>
        <dbReference type="ARBA" id="ARBA00023163"/>
    </source>
</evidence>
<accession>A0A6G1HZT5</accession>
<feature type="region of interest" description="Disordered" evidence="7">
    <location>
        <begin position="1494"/>
        <end position="1640"/>
    </location>
</feature>
<feature type="region of interest" description="Disordered" evidence="7">
    <location>
        <begin position="1659"/>
        <end position="1708"/>
    </location>
</feature>
<feature type="domain" description="Gem-associated protein 5 TPR" evidence="8">
    <location>
        <begin position="599"/>
        <end position="726"/>
    </location>
</feature>
<dbReference type="InterPro" id="IPR036322">
    <property type="entry name" value="WD40_repeat_dom_sf"/>
</dbReference>
<proteinExistence type="predicted"/>
<comment type="subcellular location">
    <subcellularLocation>
        <location evidence="1">Nucleus</location>
    </subcellularLocation>
</comment>